<evidence type="ECO:0000313" key="1">
    <source>
        <dbReference type="EMBL" id="TET44166.1"/>
    </source>
</evidence>
<protein>
    <submittedName>
        <fullName evidence="1">Uncharacterized protein</fullName>
    </submittedName>
</protein>
<dbReference type="PROSITE" id="PS51257">
    <property type="entry name" value="PROKAR_LIPOPROTEIN"/>
    <property type="match status" value="1"/>
</dbReference>
<accession>A0A523UNS6</accession>
<gene>
    <name evidence="1" type="ORF">E3J62_11120</name>
</gene>
<dbReference type="Proteomes" id="UP000315525">
    <property type="component" value="Unassembled WGS sequence"/>
</dbReference>
<dbReference type="AlphaFoldDB" id="A0A523UNS6"/>
<organism evidence="1 2">
    <name type="scientific">candidate division TA06 bacterium</name>
    <dbReference type="NCBI Taxonomy" id="2250710"/>
    <lineage>
        <taxon>Bacteria</taxon>
        <taxon>Bacteria division TA06</taxon>
    </lineage>
</organism>
<dbReference type="EMBL" id="SOJN01000136">
    <property type="protein sequence ID" value="TET44166.1"/>
    <property type="molecule type" value="Genomic_DNA"/>
</dbReference>
<reference evidence="1 2" key="1">
    <citation type="submission" date="2019-03" db="EMBL/GenBank/DDBJ databases">
        <title>Metabolic potential of uncultured bacteria and archaea associated with petroleum seepage in deep-sea sediments.</title>
        <authorList>
            <person name="Dong X."/>
            <person name="Hubert C."/>
        </authorList>
    </citation>
    <scope>NUCLEOTIDE SEQUENCE [LARGE SCALE GENOMIC DNA]</scope>
    <source>
        <strain evidence="1">E44_bin18</strain>
    </source>
</reference>
<comment type="caution">
    <text evidence="1">The sequence shown here is derived from an EMBL/GenBank/DDBJ whole genome shotgun (WGS) entry which is preliminary data.</text>
</comment>
<sequence>MRLPCKAIVRPCVFLLWLLLLLCSCGKPQNPLTAEEYYHYLLQKEGYSYRREASDSEIRSLARRFRRAYPHLTEDELYERLKKRVPFSNPGEKLRPLLTDILSNLPPGCDTILSDVYAGEFPLEEINASVLAPGGGILILLNWGLVKAFHEWAKLIVNIAFGELAPEFGLDAELKSPVALLKESMREYIDNGEIPAFPMYATDQKAVLSAVLGAAAAQFVLAHECAHAILGHLENDEVSLVDEVEADRVAVEILLHNADLRPDALQDSTRIFDIQMKLAGVYYCLIVCEVSELLRAGSHDMNGSYPNFLIRFGSMKKHLQQRLGDLSKYRLFDRINYALNVAVESLVADSPKTEDLPDDLRTMKSYYVAYKSGNTARMLDLVSQNPDVFTEQVRELLDVALMFADGNFQDAVFDWSEGDFLDSAELFRLALAINRSYGRKMQRDTTHYILSKGREITRALRESAKIFESRSSFDASRHKLIQAEKIGEMIERSERAVTGAKP</sequence>
<name>A0A523UNS6_UNCT6</name>
<proteinExistence type="predicted"/>
<evidence type="ECO:0000313" key="2">
    <source>
        <dbReference type="Proteomes" id="UP000315525"/>
    </source>
</evidence>